<sequence>MSENPKKFKSKYPLKLSDEKRAFVVIALTDKFSPVGKLAAAIALAHYDSRVGYAYAAIPTMTQEAGYAPSSTKTLDRGLKEIHDKGAFKVVRHTGAANTHHICPIMAWFKAEYERLRRSGKVEEDQFADIRDEENNSGSQPEMKSGSEQEKSGSEPNNSGSQPNNLGSEPKNSGSGPDEEGSVKKASEEDQEKRIKPRGAPAFGERGPDVGSVDDDRPRTKPANDNVEIEPWPEDIVSRFMKLYPKGGDLKKVAEALEEIRREGRTEYRDVLRGVRNYAMEKSDTPPDFIKAPENFLKDRLWEGYQQDRRQKPQMAI</sequence>
<organism evidence="2">
    <name type="scientific">Bradyrhizobium diazoefficiens</name>
    <dbReference type="NCBI Taxonomy" id="1355477"/>
    <lineage>
        <taxon>Bacteria</taxon>
        <taxon>Pseudomonadati</taxon>
        <taxon>Pseudomonadota</taxon>
        <taxon>Alphaproteobacteria</taxon>
        <taxon>Hyphomicrobiales</taxon>
        <taxon>Nitrobacteraceae</taxon>
        <taxon>Bradyrhizobium</taxon>
    </lineage>
</organism>
<evidence type="ECO:0000256" key="1">
    <source>
        <dbReference type="SAM" id="MobiDB-lite"/>
    </source>
</evidence>
<feature type="compositionally biased region" description="Basic and acidic residues" evidence="1">
    <location>
        <begin position="181"/>
        <end position="194"/>
    </location>
</feature>
<dbReference type="AlphaFoldDB" id="A0A810C844"/>
<reference evidence="2" key="1">
    <citation type="submission" date="2020-05" db="EMBL/GenBank/DDBJ databases">
        <title>Complete genome sequence of Bradyrhizobium diazoefficiens XF9 isolated from soybean nodule.</title>
        <authorList>
            <person name="Noda R."/>
            <person name="Kakizaki K."/>
            <person name="Minamisawa K."/>
        </authorList>
    </citation>
    <scope>NUCLEOTIDE SEQUENCE</scope>
    <source>
        <strain evidence="2">XF9</strain>
    </source>
</reference>
<gene>
    <name evidence="2" type="ORF">XF9B_52040</name>
</gene>
<dbReference type="EMBL" id="AP023098">
    <property type="protein sequence ID" value="BCE83783.1"/>
    <property type="molecule type" value="Genomic_DNA"/>
</dbReference>
<accession>A0A810C844</accession>
<protein>
    <submittedName>
        <fullName evidence="2">Uncharacterized protein</fullName>
    </submittedName>
</protein>
<evidence type="ECO:0000313" key="2">
    <source>
        <dbReference type="EMBL" id="BCE83783.1"/>
    </source>
</evidence>
<proteinExistence type="predicted"/>
<name>A0A810C844_9BRAD</name>
<feature type="compositionally biased region" description="Polar residues" evidence="1">
    <location>
        <begin position="156"/>
        <end position="175"/>
    </location>
</feature>
<feature type="compositionally biased region" description="Basic and acidic residues" evidence="1">
    <location>
        <begin position="122"/>
        <end position="134"/>
    </location>
</feature>
<feature type="region of interest" description="Disordered" evidence="1">
    <location>
        <begin position="122"/>
        <end position="230"/>
    </location>
</feature>